<dbReference type="Gene3D" id="2.40.160.60">
    <property type="entry name" value="Outer membrane protein transport protein (OMPP1/FadL/TodX)"/>
    <property type="match status" value="1"/>
</dbReference>
<dbReference type="AlphaFoldDB" id="A0A381U9A2"/>
<evidence type="ECO:0000313" key="1">
    <source>
        <dbReference type="EMBL" id="SVA24301.1"/>
    </source>
</evidence>
<protein>
    <recommendedName>
        <fullName evidence="2">DUF5723 domain-containing protein</fullName>
    </recommendedName>
</protein>
<sequence>MKMKLNYTGDVVKTVTTFTLLIIAVSFLCTDVAAEEDQKPLYLFRSTRVSALGNAYEAIADDIYAIHYNPAGLTNIGKTVFQLMAVRGRFTSDVVEEASTMPDFFNETIVPLTDSNNPLMDPTLSAQREALVTRAEEILKRRIGLGLDLPAFGLVLPMANKKLALGISFIPMTQTNTSFRIVERGLPWPDPVMEMFDNQVIYRAAFQGSLTTAVSYNHDLNASFLKSVKIGAGLRLIRRSIFTDEDNPFMIADVLNPDEFKKNYFNLGDEGFSSYARENLETSTGYSVDLGSLLTPMDGLNLGITFRNLMSGLSDQSFPANLTIAVAAKPFSLLDINNSLLDLTLAASWDDPNGDDNLGDFALDQYTDHIHLGAEVRLLPGQLVEVALRAGNNQGFPTVGTGIRILKLLNLDVAWYGDLEADWLIGSMEVSF</sequence>
<dbReference type="SUPFAM" id="SSF56935">
    <property type="entry name" value="Porins"/>
    <property type="match status" value="1"/>
</dbReference>
<evidence type="ECO:0008006" key="2">
    <source>
        <dbReference type="Google" id="ProtNLM"/>
    </source>
</evidence>
<name>A0A381U9A2_9ZZZZ</name>
<reference evidence="1" key="1">
    <citation type="submission" date="2018-05" db="EMBL/GenBank/DDBJ databases">
        <authorList>
            <person name="Lanie J.A."/>
            <person name="Ng W.-L."/>
            <person name="Kazmierczak K.M."/>
            <person name="Andrzejewski T.M."/>
            <person name="Davidsen T.M."/>
            <person name="Wayne K.J."/>
            <person name="Tettelin H."/>
            <person name="Glass J.I."/>
            <person name="Rusch D."/>
            <person name="Podicherti R."/>
            <person name="Tsui H.-C.T."/>
            <person name="Winkler M.E."/>
        </authorList>
    </citation>
    <scope>NUCLEOTIDE SEQUENCE</scope>
</reference>
<organism evidence="1">
    <name type="scientific">marine metagenome</name>
    <dbReference type="NCBI Taxonomy" id="408172"/>
    <lineage>
        <taxon>unclassified sequences</taxon>
        <taxon>metagenomes</taxon>
        <taxon>ecological metagenomes</taxon>
    </lineage>
</organism>
<accession>A0A381U9A2</accession>
<dbReference type="EMBL" id="UINC01005905">
    <property type="protein sequence ID" value="SVA24301.1"/>
    <property type="molecule type" value="Genomic_DNA"/>
</dbReference>
<proteinExistence type="predicted"/>
<gene>
    <name evidence="1" type="ORF">METZ01_LOCUS77155</name>
</gene>